<evidence type="ECO:0000259" key="9">
    <source>
        <dbReference type="Pfam" id="PF16177"/>
    </source>
</evidence>
<evidence type="ECO:0000313" key="11">
    <source>
        <dbReference type="Proteomes" id="UP000244792"/>
    </source>
</evidence>
<dbReference type="AlphaFoldDB" id="A0A2R4W068"/>
<dbReference type="NCBIfam" id="NF001208">
    <property type="entry name" value="PRK00174.1"/>
    <property type="match status" value="1"/>
</dbReference>
<keyword evidence="11" id="KW-1185">Reference proteome</keyword>
<feature type="domain" description="Acetyl-coenzyme A synthetase N-terminal" evidence="9">
    <location>
        <begin position="39"/>
        <end position="89"/>
    </location>
</feature>
<dbReference type="PANTHER" id="PTHR24095:SF14">
    <property type="entry name" value="ACETYL-COENZYME A SYNTHETASE 1"/>
    <property type="match status" value="1"/>
</dbReference>
<feature type="domain" description="AMP-binding enzyme C-terminal" evidence="8">
    <location>
        <begin position="538"/>
        <end position="615"/>
    </location>
</feature>
<keyword evidence="5" id="KW-0067">ATP-binding</keyword>
<dbReference type="KEGG" id="taci:TDSAC_0840"/>
<dbReference type="InterPro" id="IPR042099">
    <property type="entry name" value="ANL_N_sf"/>
</dbReference>
<dbReference type="OrthoDB" id="9778383at2"/>
<dbReference type="GO" id="GO:0005524">
    <property type="term" value="F:ATP binding"/>
    <property type="evidence" value="ECO:0007669"/>
    <property type="project" value="UniProtKB-KW"/>
</dbReference>
<evidence type="ECO:0000259" key="8">
    <source>
        <dbReference type="Pfam" id="PF13193"/>
    </source>
</evidence>
<dbReference type="GO" id="GO:0006085">
    <property type="term" value="P:acetyl-CoA biosynthetic process"/>
    <property type="evidence" value="ECO:0007669"/>
    <property type="project" value="TreeGrafter"/>
</dbReference>
<dbReference type="Pfam" id="PF16177">
    <property type="entry name" value="ACAS_N"/>
    <property type="match status" value="1"/>
</dbReference>
<dbReference type="InterPro" id="IPR045851">
    <property type="entry name" value="AMP-bd_C_sf"/>
</dbReference>
<dbReference type="EC" id="6.2.1.1" evidence="2"/>
<organism evidence="10 11">
    <name type="scientific">Thermodesulfobium acidiphilum</name>
    <dbReference type="NCBI Taxonomy" id="1794699"/>
    <lineage>
        <taxon>Bacteria</taxon>
        <taxon>Pseudomonadati</taxon>
        <taxon>Thermodesulfobiota</taxon>
        <taxon>Thermodesulfobiia</taxon>
        <taxon>Thermodesulfobiales</taxon>
        <taxon>Thermodesulfobiaceae</taxon>
        <taxon>Thermodesulfobium</taxon>
    </lineage>
</organism>
<dbReference type="InterPro" id="IPR000873">
    <property type="entry name" value="AMP-dep_synth/lig_dom"/>
</dbReference>
<dbReference type="PROSITE" id="PS00455">
    <property type="entry name" value="AMP_BINDING"/>
    <property type="match status" value="1"/>
</dbReference>
<keyword evidence="6" id="KW-0007">Acetylation</keyword>
<dbReference type="SUPFAM" id="SSF56801">
    <property type="entry name" value="Acetyl-CoA synthetase-like"/>
    <property type="match status" value="1"/>
</dbReference>
<proteinExistence type="inferred from homology"/>
<dbReference type="GO" id="GO:0005829">
    <property type="term" value="C:cytosol"/>
    <property type="evidence" value="ECO:0007669"/>
    <property type="project" value="TreeGrafter"/>
</dbReference>
<dbReference type="Pfam" id="PF00501">
    <property type="entry name" value="AMP-binding"/>
    <property type="match status" value="1"/>
</dbReference>
<reference evidence="10 11" key="1">
    <citation type="submission" date="2017-04" db="EMBL/GenBank/DDBJ databases">
        <title>Genomic insights into metabolism of Thermodesulfobium acidiphilum.</title>
        <authorList>
            <person name="Toshchakov S.V."/>
            <person name="Frolov E.N."/>
            <person name="Kublanov I.V."/>
            <person name="Samarov N.I."/>
            <person name="Novikov A."/>
            <person name="Lebedinsky A.V."/>
            <person name="Bonch-Osmolovskaya E.A."/>
            <person name="Chernyh N.A."/>
        </authorList>
    </citation>
    <scope>NUCLEOTIDE SEQUENCE [LARGE SCALE GENOMIC DNA]</scope>
    <source>
        <strain evidence="10 11">3127-1</strain>
    </source>
</reference>
<dbReference type="InterPro" id="IPR032387">
    <property type="entry name" value="ACAS_N"/>
</dbReference>
<dbReference type="EMBL" id="CP020921">
    <property type="protein sequence ID" value="AWB10197.1"/>
    <property type="molecule type" value="Genomic_DNA"/>
</dbReference>
<accession>A0A2R4W068</accession>
<evidence type="ECO:0000256" key="4">
    <source>
        <dbReference type="ARBA" id="ARBA00022741"/>
    </source>
</evidence>
<dbReference type="GO" id="GO:0003987">
    <property type="term" value="F:acetate-CoA ligase activity"/>
    <property type="evidence" value="ECO:0007669"/>
    <property type="project" value="UniProtKB-EC"/>
</dbReference>
<evidence type="ECO:0000313" key="10">
    <source>
        <dbReference type="EMBL" id="AWB10197.1"/>
    </source>
</evidence>
<evidence type="ECO:0000256" key="3">
    <source>
        <dbReference type="ARBA" id="ARBA00022598"/>
    </source>
</evidence>
<evidence type="ECO:0000256" key="1">
    <source>
        <dbReference type="ARBA" id="ARBA00006432"/>
    </source>
</evidence>
<comment type="similarity">
    <text evidence="1">Belongs to the ATP-dependent AMP-binding enzyme family.</text>
</comment>
<evidence type="ECO:0000256" key="2">
    <source>
        <dbReference type="ARBA" id="ARBA00013275"/>
    </source>
</evidence>
<gene>
    <name evidence="10" type="ORF">TDSAC_0840</name>
</gene>
<keyword evidence="4" id="KW-0547">Nucleotide-binding</keyword>
<evidence type="ECO:0000256" key="6">
    <source>
        <dbReference type="ARBA" id="ARBA00022990"/>
    </source>
</evidence>
<name>A0A2R4W068_THEAF</name>
<keyword evidence="3" id="KW-0436">Ligase</keyword>
<evidence type="ECO:0000259" key="7">
    <source>
        <dbReference type="Pfam" id="PF00501"/>
    </source>
</evidence>
<protein>
    <recommendedName>
        <fullName evidence="2">acetate--CoA ligase</fullName>
        <ecNumber evidence="2">6.2.1.1</ecNumber>
    </recommendedName>
</protein>
<dbReference type="InterPro" id="IPR025110">
    <property type="entry name" value="AMP-bd_C"/>
</dbReference>
<dbReference type="PANTHER" id="PTHR24095">
    <property type="entry name" value="ACETYL-COENZYME A SYNTHETASE"/>
    <property type="match status" value="1"/>
</dbReference>
<dbReference type="RefSeq" id="WP_108309016.1">
    <property type="nucleotide sequence ID" value="NZ_CP020921.1"/>
</dbReference>
<dbReference type="Pfam" id="PF13193">
    <property type="entry name" value="AMP-binding_C"/>
    <property type="match status" value="1"/>
</dbReference>
<dbReference type="InterPro" id="IPR020845">
    <property type="entry name" value="AMP-binding_CS"/>
</dbReference>
<feature type="domain" description="AMP-dependent synthetase/ligase" evidence="7">
    <location>
        <begin position="97"/>
        <end position="478"/>
    </location>
</feature>
<evidence type="ECO:0000256" key="5">
    <source>
        <dbReference type="ARBA" id="ARBA00022840"/>
    </source>
</evidence>
<dbReference type="Gene3D" id="3.40.50.12780">
    <property type="entry name" value="N-terminal domain of ligase-like"/>
    <property type="match status" value="1"/>
</dbReference>
<dbReference type="Gene3D" id="3.30.300.30">
    <property type="match status" value="1"/>
</dbReference>
<dbReference type="Proteomes" id="UP000244792">
    <property type="component" value="Chromosome"/>
</dbReference>
<sequence>MSIEAKNETLNMIKESKIILPNKDKVKNTNAGSIDGFNNLLKKSWVDPEKFWEEVANELFWFHPWSKTMEGDFPNFKFFIGGITNPAYNMLDRNIEKGYANKLALIWEGENYETKFFTYKMLLCEVNKFCNILKNFGLKKGDRVSIYLPNLAETVIAVLACYRMGVLFNTVFSGFSANALRERLNHFEPQIFITADGIYRRGKVIALKEQADIAIEKVSSIKATIVVKRAGNPISMKSGRDYWWNELMKKSDAEFQPELIEANEPGLVFYTSGTTGKPKGVVHSGNAFVINNYIYAKYHLDLHQDDVFWCMADIGWLTMHIWGIVGALSNGITTIFYEGAIDYPEQDRVYQILEKYRVNKWWTSPTATRMLMKFGEEKLNSYDLNSLDVVAFVGEPLNPEAWKWVYEKIGKRRIYLNNTYGQTETAGCPLAGAAWLTPMKPGSCGIQFLGAHLDIVDDFGNPVGPMTVGNLVFRKPIPMLIRDLWKDHERYLDTYFYKVPGTYFTYDAAVRDNDGHIWVLSRTDDVINVSGHRISTMEIESAVMEVEGVVESAVIGTPDEVKGMMPVVFVTVREENNEEDIINKIKSKIVEKIGKIALPKDVFCVPTTPKTPSGKIMRRFLRELVIKGKIVSDTTSLENPDSIEIISKIISGI</sequence>